<dbReference type="RefSeq" id="WP_176818548.1">
    <property type="nucleotide sequence ID" value="NZ_JABXWP010000023.1"/>
</dbReference>
<dbReference type="Proteomes" id="UP000542889">
    <property type="component" value="Unassembled WGS sequence"/>
</dbReference>
<accession>A0A7Y7QHU7</accession>
<gene>
    <name evidence="1" type="ORF">HWN39_12370</name>
</gene>
<protein>
    <submittedName>
        <fullName evidence="1">Uncharacterized protein</fullName>
    </submittedName>
</protein>
<organism evidence="1 2">
    <name type="scientific">Lacticaseibacillus rhamnosus</name>
    <name type="common">Lactobacillus rhamnosus</name>
    <dbReference type="NCBI Taxonomy" id="47715"/>
    <lineage>
        <taxon>Bacteria</taxon>
        <taxon>Bacillati</taxon>
        <taxon>Bacillota</taxon>
        <taxon>Bacilli</taxon>
        <taxon>Lactobacillales</taxon>
        <taxon>Lactobacillaceae</taxon>
        <taxon>Lacticaseibacillus</taxon>
    </lineage>
</organism>
<name>A0A7Y7QHU7_LACRH</name>
<dbReference type="AlphaFoldDB" id="A0A7Y7QHU7"/>
<evidence type="ECO:0000313" key="1">
    <source>
        <dbReference type="EMBL" id="NVO89268.1"/>
    </source>
</evidence>
<reference evidence="1 2" key="1">
    <citation type="submission" date="2020-06" db="EMBL/GenBank/DDBJ databases">
        <title>Lactobacillus rhamnosus QC,genome.</title>
        <authorList>
            <person name="Yi H."/>
            <person name="Jin M."/>
        </authorList>
    </citation>
    <scope>NUCLEOTIDE SEQUENCE [LARGE SCALE GENOMIC DNA]</scope>
    <source>
        <strain evidence="1 2">QC</strain>
    </source>
</reference>
<proteinExistence type="predicted"/>
<sequence>MNHKMPHSSREAIRRLANFVKSQQRVTLTDYVVYRRQIGDPISFHEQQQLIGGLNRSQYLEMVPHRKSNGTYHGVLKRKDQHRQRLV</sequence>
<dbReference type="EMBL" id="JABXWP010000023">
    <property type="protein sequence ID" value="NVO89268.1"/>
    <property type="molecule type" value="Genomic_DNA"/>
</dbReference>
<evidence type="ECO:0000313" key="2">
    <source>
        <dbReference type="Proteomes" id="UP000542889"/>
    </source>
</evidence>
<comment type="caution">
    <text evidence="1">The sequence shown here is derived from an EMBL/GenBank/DDBJ whole genome shotgun (WGS) entry which is preliminary data.</text>
</comment>